<evidence type="ECO:0000256" key="1">
    <source>
        <dbReference type="ARBA" id="ARBA00023002"/>
    </source>
</evidence>
<sequence>MKKSILAFIREQCQPVPPVMTANLEGKTVLVTGANTGIGFEAAKHFARMKPGKLIIACRNTAKGSAAVAKIKEETGFDRIEIRTVDLSNFSSVTEFCNTLQKEEERLDLLVANAGMVTTQYRTTDDGWETTLQVNVLSTLLYCVLLAPLMAKTSGITDGSEPRIVIVGSGVHYLASFNRDVLETDNPLKMLNKPEYCTSSVMEQRYPHSKIIVLFMVRALAKILKNSAITVNCVDPGFCISDIRNEAKGMQRLLFMAMERYLAWTAEEGSRQLIWASLANDKDIEVMRGGFICCMSVAEPSDYVISEDGQRAEVKFWTNLVEELTNVDPRVAGILKELGRSDEA</sequence>
<dbReference type="InterPro" id="IPR036291">
    <property type="entry name" value="NAD(P)-bd_dom_sf"/>
</dbReference>
<name>A0A5C3KSJ8_COPMA</name>
<dbReference type="STRING" id="230819.A0A5C3KSJ8"/>
<dbReference type="PANTHER" id="PTHR43157">
    <property type="entry name" value="PHOSPHATIDYLINOSITOL-GLYCAN BIOSYNTHESIS CLASS F PROTEIN-RELATED"/>
    <property type="match status" value="1"/>
</dbReference>
<dbReference type="Gene3D" id="3.40.50.720">
    <property type="entry name" value="NAD(P)-binding Rossmann-like Domain"/>
    <property type="match status" value="1"/>
</dbReference>
<evidence type="ECO:0000313" key="2">
    <source>
        <dbReference type="EMBL" id="TFK23416.1"/>
    </source>
</evidence>
<dbReference type="Proteomes" id="UP000307440">
    <property type="component" value="Unassembled WGS sequence"/>
</dbReference>
<dbReference type="InterPro" id="IPR002347">
    <property type="entry name" value="SDR_fam"/>
</dbReference>
<dbReference type="GO" id="GO:0016491">
    <property type="term" value="F:oxidoreductase activity"/>
    <property type="evidence" value="ECO:0007669"/>
    <property type="project" value="UniProtKB-KW"/>
</dbReference>
<dbReference type="OrthoDB" id="542013at2759"/>
<dbReference type="PRINTS" id="PR00081">
    <property type="entry name" value="GDHRDH"/>
</dbReference>
<dbReference type="AlphaFoldDB" id="A0A5C3KSJ8"/>
<keyword evidence="3" id="KW-1185">Reference proteome</keyword>
<protein>
    <submittedName>
        <fullName evidence="2">Short-chain dehydrogenase</fullName>
    </submittedName>
</protein>
<dbReference type="Pfam" id="PF00106">
    <property type="entry name" value="adh_short"/>
    <property type="match status" value="1"/>
</dbReference>
<dbReference type="SUPFAM" id="SSF51735">
    <property type="entry name" value="NAD(P)-binding Rossmann-fold domains"/>
    <property type="match status" value="1"/>
</dbReference>
<evidence type="ECO:0000313" key="3">
    <source>
        <dbReference type="Proteomes" id="UP000307440"/>
    </source>
</evidence>
<organism evidence="2 3">
    <name type="scientific">Coprinopsis marcescibilis</name>
    <name type="common">Agaric fungus</name>
    <name type="synonym">Psathyrella marcescibilis</name>
    <dbReference type="NCBI Taxonomy" id="230819"/>
    <lineage>
        <taxon>Eukaryota</taxon>
        <taxon>Fungi</taxon>
        <taxon>Dikarya</taxon>
        <taxon>Basidiomycota</taxon>
        <taxon>Agaricomycotina</taxon>
        <taxon>Agaricomycetes</taxon>
        <taxon>Agaricomycetidae</taxon>
        <taxon>Agaricales</taxon>
        <taxon>Agaricineae</taxon>
        <taxon>Psathyrellaceae</taxon>
        <taxon>Coprinopsis</taxon>
    </lineage>
</organism>
<proteinExistence type="predicted"/>
<gene>
    <name evidence="2" type="ORF">FA15DRAFT_642563</name>
</gene>
<dbReference type="EMBL" id="ML210219">
    <property type="protein sequence ID" value="TFK23416.1"/>
    <property type="molecule type" value="Genomic_DNA"/>
</dbReference>
<accession>A0A5C3KSJ8</accession>
<reference evidence="2 3" key="1">
    <citation type="journal article" date="2019" name="Nat. Ecol. Evol.">
        <title>Megaphylogeny resolves global patterns of mushroom evolution.</title>
        <authorList>
            <person name="Varga T."/>
            <person name="Krizsan K."/>
            <person name="Foldi C."/>
            <person name="Dima B."/>
            <person name="Sanchez-Garcia M."/>
            <person name="Sanchez-Ramirez S."/>
            <person name="Szollosi G.J."/>
            <person name="Szarkandi J.G."/>
            <person name="Papp V."/>
            <person name="Albert L."/>
            <person name="Andreopoulos W."/>
            <person name="Angelini C."/>
            <person name="Antonin V."/>
            <person name="Barry K.W."/>
            <person name="Bougher N.L."/>
            <person name="Buchanan P."/>
            <person name="Buyck B."/>
            <person name="Bense V."/>
            <person name="Catcheside P."/>
            <person name="Chovatia M."/>
            <person name="Cooper J."/>
            <person name="Damon W."/>
            <person name="Desjardin D."/>
            <person name="Finy P."/>
            <person name="Geml J."/>
            <person name="Haridas S."/>
            <person name="Hughes K."/>
            <person name="Justo A."/>
            <person name="Karasinski D."/>
            <person name="Kautmanova I."/>
            <person name="Kiss B."/>
            <person name="Kocsube S."/>
            <person name="Kotiranta H."/>
            <person name="LaButti K.M."/>
            <person name="Lechner B.E."/>
            <person name="Liimatainen K."/>
            <person name="Lipzen A."/>
            <person name="Lukacs Z."/>
            <person name="Mihaltcheva S."/>
            <person name="Morgado L.N."/>
            <person name="Niskanen T."/>
            <person name="Noordeloos M.E."/>
            <person name="Ohm R.A."/>
            <person name="Ortiz-Santana B."/>
            <person name="Ovrebo C."/>
            <person name="Racz N."/>
            <person name="Riley R."/>
            <person name="Savchenko A."/>
            <person name="Shiryaev A."/>
            <person name="Soop K."/>
            <person name="Spirin V."/>
            <person name="Szebenyi C."/>
            <person name="Tomsovsky M."/>
            <person name="Tulloss R.E."/>
            <person name="Uehling J."/>
            <person name="Grigoriev I.V."/>
            <person name="Vagvolgyi C."/>
            <person name="Papp T."/>
            <person name="Martin F.M."/>
            <person name="Miettinen O."/>
            <person name="Hibbett D.S."/>
            <person name="Nagy L.G."/>
        </authorList>
    </citation>
    <scope>NUCLEOTIDE SEQUENCE [LARGE SCALE GENOMIC DNA]</scope>
    <source>
        <strain evidence="2 3">CBS 121175</strain>
    </source>
</reference>
<keyword evidence="1" id="KW-0560">Oxidoreductase</keyword>
<dbReference type="PANTHER" id="PTHR43157:SF31">
    <property type="entry name" value="PHOSPHATIDYLINOSITOL-GLYCAN BIOSYNTHESIS CLASS F PROTEIN"/>
    <property type="match status" value="1"/>
</dbReference>